<keyword evidence="3" id="KW-0472">Membrane</keyword>
<evidence type="ECO:0000256" key="3">
    <source>
        <dbReference type="SAM" id="Phobius"/>
    </source>
</evidence>
<keyword evidence="5" id="KW-1185">Reference proteome</keyword>
<name>A0A9N9N6U0_9GLOM</name>
<keyword evidence="3" id="KW-0812">Transmembrane</keyword>
<dbReference type="EMBL" id="CAJVPY010009290">
    <property type="protein sequence ID" value="CAG8706913.1"/>
    <property type="molecule type" value="Genomic_DNA"/>
</dbReference>
<proteinExistence type="predicted"/>
<dbReference type="Proteomes" id="UP000789405">
    <property type="component" value="Unassembled WGS sequence"/>
</dbReference>
<organism evidence="4 5">
    <name type="scientific">Dentiscutata erythropus</name>
    <dbReference type="NCBI Taxonomy" id="1348616"/>
    <lineage>
        <taxon>Eukaryota</taxon>
        <taxon>Fungi</taxon>
        <taxon>Fungi incertae sedis</taxon>
        <taxon>Mucoromycota</taxon>
        <taxon>Glomeromycotina</taxon>
        <taxon>Glomeromycetes</taxon>
        <taxon>Diversisporales</taxon>
        <taxon>Gigasporaceae</taxon>
        <taxon>Dentiscutata</taxon>
    </lineage>
</organism>
<comment type="caution">
    <text evidence="4">The sequence shown here is derived from an EMBL/GenBank/DDBJ whole genome shotgun (WGS) entry which is preliminary data.</text>
</comment>
<sequence length="284" mass="33424">MIPIPSFLLFPGLIVGFSILFKRTINKSESTCSDKSRPTNGDFYKNTDDKNINESSNRFASDQFNTITALKINSNYKIRTVNTLSQSLDFEVIKIIESSLSIHYIEIEYSNYLYSIQTTSTLNSEDYKTPIRNHVLKQNYSSAIENIDSYFLRTTNMNDTFGLFYRTTSRMIDFMKDYESELEDVCHSEEEIQNSKKNIKSMFENIYEDIRHLEKNIKSLSEDCRQLENYLSDKNTKLYVDIRDFLKELKNLIIFIYLEMFIVLVVFVLKLLKQLFILVLKIND</sequence>
<feature type="coiled-coil region" evidence="1">
    <location>
        <begin position="203"/>
        <end position="237"/>
    </location>
</feature>
<protein>
    <submittedName>
        <fullName evidence="4">7313_t:CDS:1</fullName>
    </submittedName>
</protein>
<feature type="transmembrane region" description="Helical" evidence="3">
    <location>
        <begin position="6"/>
        <end position="25"/>
    </location>
</feature>
<evidence type="ECO:0000256" key="2">
    <source>
        <dbReference type="SAM" id="MobiDB-lite"/>
    </source>
</evidence>
<reference evidence="4" key="1">
    <citation type="submission" date="2021-06" db="EMBL/GenBank/DDBJ databases">
        <authorList>
            <person name="Kallberg Y."/>
            <person name="Tangrot J."/>
            <person name="Rosling A."/>
        </authorList>
    </citation>
    <scope>NUCLEOTIDE SEQUENCE</scope>
    <source>
        <strain evidence="4">MA453B</strain>
    </source>
</reference>
<evidence type="ECO:0000313" key="5">
    <source>
        <dbReference type="Proteomes" id="UP000789405"/>
    </source>
</evidence>
<feature type="region of interest" description="Disordered" evidence="2">
    <location>
        <begin position="30"/>
        <end position="49"/>
    </location>
</feature>
<dbReference type="Gene3D" id="6.10.250.370">
    <property type="match status" value="1"/>
</dbReference>
<dbReference type="AlphaFoldDB" id="A0A9N9N6U0"/>
<keyword evidence="3" id="KW-1133">Transmembrane helix</keyword>
<evidence type="ECO:0000256" key="1">
    <source>
        <dbReference type="SAM" id="Coils"/>
    </source>
</evidence>
<feature type="transmembrane region" description="Helical" evidence="3">
    <location>
        <begin position="252"/>
        <end position="272"/>
    </location>
</feature>
<keyword evidence="1" id="KW-0175">Coiled coil</keyword>
<accession>A0A9N9N6U0</accession>
<gene>
    <name evidence="4" type="ORF">DERYTH_LOCUS13340</name>
</gene>
<evidence type="ECO:0000313" key="4">
    <source>
        <dbReference type="EMBL" id="CAG8706913.1"/>
    </source>
</evidence>